<reference evidence="2 3" key="1">
    <citation type="submission" date="2020-10" db="EMBL/GenBank/DDBJ databases">
        <title>The genome sequence of Flavobacterium aquaticum 1Y8A.</title>
        <authorList>
            <person name="Liu Y."/>
        </authorList>
    </citation>
    <scope>NUCLEOTIDE SEQUENCE [LARGE SCALE GENOMIC DNA]</scope>
    <source>
        <strain evidence="2 3">1Y8A</strain>
    </source>
</reference>
<feature type="chain" id="PRO_5046895785" description="DUF4412 domain-containing protein" evidence="1">
    <location>
        <begin position="22"/>
        <end position="224"/>
    </location>
</feature>
<evidence type="ECO:0000313" key="2">
    <source>
        <dbReference type="EMBL" id="MBE9577458.1"/>
    </source>
</evidence>
<accession>A0ABR9WUZ1</accession>
<feature type="signal peptide" evidence="1">
    <location>
        <begin position="1"/>
        <end position="21"/>
    </location>
</feature>
<evidence type="ECO:0008006" key="4">
    <source>
        <dbReference type="Google" id="ProtNLM"/>
    </source>
</evidence>
<keyword evidence="1" id="KW-0732">Signal</keyword>
<dbReference type="Proteomes" id="UP000656274">
    <property type="component" value="Unassembled WGS sequence"/>
</dbReference>
<comment type="caution">
    <text evidence="2">The sequence shown here is derived from an EMBL/GenBank/DDBJ whole genome shotgun (WGS) entry which is preliminary data.</text>
</comment>
<dbReference type="EMBL" id="JADFTZ010000007">
    <property type="protein sequence ID" value="MBE9577458.1"/>
    <property type="molecule type" value="Genomic_DNA"/>
</dbReference>
<proteinExistence type="predicted"/>
<keyword evidence="3" id="KW-1185">Reference proteome</keyword>
<evidence type="ECO:0000313" key="3">
    <source>
        <dbReference type="Proteomes" id="UP000656274"/>
    </source>
</evidence>
<gene>
    <name evidence="2" type="ORF">IM755_12135</name>
</gene>
<organism evidence="2 3">
    <name type="scientific">Flavobacterium proteolyticum</name>
    <dbReference type="NCBI Taxonomy" id="2911683"/>
    <lineage>
        <taxon>Bacteria</taxon>
        <taxon>Pseudomonadati</taxon>
        <taxon>Bacteroidota</taxon>
        <taxon>Flavobacteriia</taxon>
        <taxon>Flavobacteriales</taxon>
        <taxon>Flavobacteriaceae</taxon>
        <taxon>Flavobacterium</taxon>
    </lineage>
</organism>
<name>A0ABR9WUZ1_9FLAO</name>
<sequence length="224" mass="24437">MKKITQIALTALLFVGITANAQTQLKKGSVTYNMTMPGASEEMAAMGESTITVHFDEKTQATDMSMMGGMMLMKTIVPTANKKDAKMTMEVMGMKYEITDVGEEAVKNSNSLSNLDDAKEIVYDKKDTKEIVGFKCYKATITMNDGTKSTFYVTEAIAPQAPASPEAKVKLVGYPLEMTVQTAQGDMIMTATKFSKEIPADAFKVGEGFTKVTMEEFQKQMGGM</sequence>
<evidence type="ECO:0000256" key="1">
    <source>
        <dbReference type="SAM" id="SignalP"/>
    </source>
</evidence>
<dbReference type="RefSeq" id="WP_194097239.1">
    <property type="nucleotide sequence ID" value="NZ_JADFTZ010000007.1"/>
</dbReference>
<protein>
    <recommendedName>
        <fullName evidence="4">DUF4412 domain-containing protein</fullName>
    </recommendedName>
</protein>